<name>A0A183SAR1_SCHSO</name>
<sequence>LDVAGNEETPKDILVSVAELQNLKGFWKLEAKLAALLDCQLDKLISSKPKKPTELEDAVWATALVVAFLKTKFADRRLEWQLMAKKAQAWLAGRLTAESSVDEVINEAAAVLVATSGPMKQKK</sequence>
<dbReference type="PANTHER" id="PTHR45737">
    <property type="entry name" value="VON WILLEBRAND FACTOR A DOMAIN-CONTAINING PROTEIN 5A"/>
    <property type="match status" value="1"/>
</dbReference>
<accession>A0A183SAR1</accession>
<reference evidence="1" key="1">
    <citation type="submission" date="2016-06" db="UniProtKB">
        <authorList>
            <consortium name="WormBaseParasite"/>
        </authorList>
    </citation>
    <scope>IDENTIFICATION</scope>
</reference>
<organism evidence="1">
    <name type="scientific">Schistocephalus solidus</name>
    <name type="common">Tapeworm</name>
    <dbReference type="NCBI Taxonomy" id="70667"/>
    <lineage>
        <taxon>Eukaryota</taxon>
        <taxon>Metazoa</taxon>
        <taxon>Spiralia</taxon>
        <taxon>Lophotrochozoa</taxon>
        <taxon>Platyhelminthes</taxon>
        <taxon>Cestoda</taxon>
        <taxon>Eucestoda</taxon>
        <taxon>Diphyllobothriidea</taxon>
        <taxon>Diphyllobothriidae</taxon>
        <taxon>Schistocephalus</taxon>
    </lineage>
</organism>
<protein>
    <submittedName>
        <fullName evidence="1">von Willebrand factor A domain-containing protein 5A</fullName>
    </submittedName>
</protein>
<dbReference type="AlphaFoldDB" id="A0A183SAR1"/>
<dbReference type="PANTHER" id="PTHR45737:SF6">
    <property type="entry name" value="VON WILLEBRAND FACTOR A DOMAIN-CONTAINING PROTEIN 5A"/>
    <property type="match status" value="1"/>
</dbReference>
<evidence type="ECO:0000313" key="1">
    <source>
        <dbReference type="WBParaSite" id="SSLN_0000136201-mRNA-1"/>
    </source>
</evidence>
<proteinExistence type="predicted"/>
<dbReference type="WBParaSite" id="SSLN_0000136201-mRNA-1">
    <property type="protein sequence ID" value="SSLN_0000136201-mRNA-1"/>
    <property type="gene ID" value="SSLN_0000136201"/>
</dbReference>